<evidence type="ECO:0000313" key="2">
    <source>
        <dbReference type="EMBL" id="KKW15413.1"/>
    </source>
</evidence>
<dbReference type="PATRIC" id="fig|1618665.3.peg.170"/>
<sequence>MRANRKAWVVAVEMGYGHLRAARPLASLAYQGKLTTADLYDGIPKNDRLIWEESTKLYHAISRLEEKGVFGALAFKIFDYFQRVDDVGGGKSKPTFQLKQGYKLIRKGWGRDLIEKLNKNPLPLIATFFTIGHMAEYWGYRGPVYVLVTDADVSRAWAPINPATSRLVYLAPTARAKERLASYGVNPKNIFITGFPLPRELLGPSSKTAKKNLERRLKILGERGGRPTAVTFAIGGAGAQSKIGLEIIESLAPLIRKGAISLFLIAGTHSKLALKFYNQAEKSGLGEFLNKGISVIQNETKEEYFKVFNETLAKTDILWTKPSELSFYAGLGIPIIMAPPLGAHEEKNREWLTEVGAGVPEEEPREAGRWLPEMIRNGRLAAAARAGFEKIEKNGVENISKIVFSKKT</sequence>
<feature type="domain" description="DUF6938" evidence="1">
    <location>
        <begin position="187"/>
        <end position="281"/>
    </location>
</feature>
<dbReference type="SUPFAM" id="SSF53756">
    <property type="entry name" value="UDP-Glycosyltransferase/glycogen phosphorylase"/>
    <property type="match status" value="1"/>
</dbReference>
<dbReference type="EMBL" id="LCQK01000001">
    <property type="protein sequence ID" value="KKW15413.1"/>
    <property type="molecule type" value="Genomic_DNA"/>
</dbReference>
<accession>A0A0G1W9G4</accession>
<dbReference type="Pfam" id="PF22053">
    <property type="entry name" value="DUF6938"/>
    <property type="match status" value="2"/>
</dbReference>
<evidence type="ECO:0000259" key="1">
    <source>
        <dbReference type="Pfam" id="PF22053"/>
    </source>
</evidence>
<protein>
    <recommendedName>
        <fullName evidence="1">DUF6938 domain-containing protein</fullName>
    </recommendedName>
</protein>
<dbReference type="InterPro" id="IPR054218">
    <property type="entry name" value="DUF6938"/>
</dbReference>
<proteinExistence type="predicted"/>
<gene>
    <name evidence="2" type="ORF">UY55_C0001G0167</name>
</gene>
<dbReference type="AlphaFoldDB" id="A0A0G1W9G4"/>
<dbReference type="Proteomes" id="UP000034224">
    <property type="component" value="Unassembled WGS sequence"/>
</dbReference>
<reference evidence="2 3" key="1">
    <citation type="journal article" date="2015" name="Nature">
        <title>rRNA introns, odd ribosomes, and small enigmatic genomes across a large radiation of phyla.</title>
        <authorList>
            <person name="Brown C.T."/>
            <person name="Hug L.A."/>
            <person name="Thomas B.C."/>
            <person name="Sharon I."/>
            <person name="Castelle C.J."/>
            <person name="Singh A."/>
            <person name="Wilkins M.J."/>
            <person name="Williams K.H."/>
            <person name="Banfield J.F."/>
        </authorList>
    </citation>
    <scope>NUCLEOTIDE SEQUENCE [LARGE SCALE GENOMIC DNA]</scope>
</reference>
<name>A0A0G1W9G4_9BACT</name>
<evidence type="ECO:0000313" key="3">
    <source>
        <dbReference type="Proteomes" id="UP000034224"/>
    </source>
</evidence>
<feature type="domain" description="DUF6938" evidence="1">
    <location>
        <begin position="290"/>
        <end position="378"/>
    </location>
</feature>
<comment type="caution">
    <text evidence="2">The sequence shown here is derived from an EMBL/GenBank/DDBJ whole genome shotgun (WGS) entry which is preliminary data.</text>
</comment>
<organism evidence="2 3">
    <name type="scientific">Candidatus Jorgensenbacteria bacterium GW2011_GWB1_50_10</name>
    <dbReference type="NCBI Taxonomy" id="1618665"/>
    <lineage>
        <taxon>Bacteria</taxon>
        <taxon>Candidatus Joergenseniibacteriota</taxon>
    </lineage>
</organism>
<dbReference type="STRING" id="1618665.UY55_C0001G0167"/>